<dbReference type="GO" id="GO:0016491">
    <property type="term" value="F:oxidoreductase activity"/>
    <property type="evidence" value="ECO:0007669"/>
    <property type="project" value="UniProtKB-KW"/>
</dbReference>
<dbReference type="EMBL" id="KZ454479">
    <property type="protein sequence ID" value="PKA46037.1"/>
    <property type="molecule type" value="Genomic_DNA"/>
</dbReference>
<organism evidence="1 2">
    <name type="scientific">Apostasia shenzhenica</name>
    <dbReference type="NCBI Taxonomy" id="1088818"/>
    <lineage>
        <taxon>Eukaryota</taxon>
        <taxon>Viridiplantae</taxon>
        <taxon>Streptophyta</taxon>
        <taxon>Embryophyta</taxon>
        <taxon>Tracheophyta</taxon>
        <taxon>Spermatophyta</taxon>
        <taxon>Magnoliopsida</taxon>
        <taxon>Liliopsida</taxon>
        <taxon>Asparagales</taxon>
        <taxon>Orchidaceae</taxon>
        <taxon>Apostasioideae</taxon>
        <taxon>Apostasia</taxon>
    </lineage>
</organism>
<evidence type="ECO:0000313" key="2">
    <source>
        <dbReference type="Proteomes" id="UP000236161"/>
    </source>
</evidence>
<sequence length="255" mass="27887">MEDVVTEIPPPSRFFQEDLNNFADPDPRLPSPFLCLNANPNLLRPSLLMISISAPSISILHHIPQKVLIGTLILPEIPLSGNPLEPSPRDKSCNIYSIECPPSGAILVAVQYVVSPERSRAVAKALLGQIQAEKIVVFDSIRGENYRGRLSVDEALAFKLETLEQRRSRDPVLRDLQYFPSGSVMAGLGAALLGECQMRRTRATLCATWPESGRPSVVPLLLSLLKGMGLEVGKAESVTDDDVRVSSPFVSDLYT</sequence>
<protein>
    <submittedName>
        <fullName evidence="1">Fatty acid desaturase (Delta-4 desaturase)</fullName>
        <ecNumber evidence="1">1.14.19.-</ecNumber>
    </submittedName>
</protein>
<dbReference type="Proteomes" id="UP000236161">
    <property type="component" value="Unassembled WGS sequence"/>
</dbReference>
<proteinExistence type="predicted"/>
<reference evidence="1 2" key="1">
    <citation type="journal article" date="2017" name="Nature">
        <title>The Apostasia genome and the evolution of orchids.</title>
        <authorList>
            <person name="Zhang G.Q."/>
            <person name="Liu K.W."/>
            <person name="Li Z."/>
            <person name="Lohaus R."/>
            <person name="Hsiao Y.Y."/>
            <person name="Niu S.C."/>
            <person name="Wang J.Y."/>
            <person name="Lin Y.C."/>
            <person name="Xu Q."/>
            <person name="Chen L.J."/>
            <person name="Yoshida K."/>
            <person name="Fujiwara S."/>
            <person name="Wang Z.W."/>
            <person name="Zhang Y.Q."/>
            <person name="Mitsuda N."/>
            <person name="Wang M."/>
            <person name="Liu G.H."/>
            <person name="Pecoraro L."/>
            <person name="Huang H.X."/>
            <person name="Xiao X.J."/>
            <person name="Lin M."/>
            <person name="Wu X.Y."/>
            <person name="Wu W.L."/>
            <person name="Chen Y.Y."/>
            <person name="Chang S.B."/>
            <person name="Sakamoto S."/>
            <person name="Ohme-Takagi M."/>
            <person name="Yagi M."/>
            <person name="Zeng S.J."/>
            <person name="Shen C.Y."/>
            <person name="Yeh C.M."/>
            <person name="Luo Y.B."/>
            <person name="Tsai W.C."/>
            <person name="Van de Peer Y."/>
            <person name="Liu Z.J."/>
        </authorList>
    </citation>
    <scope>NUCLEOTIDE SEQUENCE [LARGE SCALE GENOMIC DNA]</scope>
    <source>
        <strain evidence="2">cv. Shenzhen</strain>
        <tissue evidence="1">Stem</tissue>
    </source>
</reference>
<keyword evidence="1" id="KW-0560">Oxidoreductase</keyword>
<gene>
    <name evidence="1" type="ORF">AXF42_Ash021243</name>
</gene>
<name>A0A2H9ZRX1_9ASPA</name>
<keyword evidence="2" id="KW-1185">Reference proteome</keyword>
<accession>A0A2H9ZRX1</accession>
<dbReference type="PANTHER" id="PTHR37227">
    <property type="entry name" value="OS01G0219000 PROTEIN"/>
    <property type="match status" value="1"/>
</dbReference>
<dbReference type="AlphaFoldDB" id="A0A2H9ZRX1"/>
<dbReference type="PANTHER" id="PTHR37227:SF2">
    <property type="entry name" value="OS01G0219000 PROTEIN"/>
    <property type="match status" value="1"/>
</dbReference>
<dbReference type="OrthoDB" id="17536at2759"/>
<dbReference type="EC" id="1.14.19.-" evidence="1"/>
<evidence type="ECO:0000313" key="1">
    <source>
        <dbReference type="EMBL" id="PKA46037.1"/>
    </source>
</evidence>